<proteinExistence type="predicted"/>
<feature type="compositionally biased region" description="Polar residues" evidence="1">
    <location>
        <begin position="35"/>
        <end position="53"/>
    </location>
</feature>
<evidence type="ECO:0000256" key="1">
    <source>
        <dbReference type="SAM" id="MobiDB-lite"/>
    </source>
</evidence>
<protein>
    <submittedName>
        <fullName evidence="2">Uncharacterized protein</fullName>
    </submittedName>
</protein>
<feature type="region of interest" description="Disordered" evidence="1">
    <location>
        <begin position="26"/>
        <end position="53"/>
    </location>
</feature>
<accession>A0ABD0MN20</accession>
<dbReference type="AlphaFoldDB" id="A0ABD0MN20"/>
<dbReference type="Proteomes" id="UP001529510">
    <property type="component" value="Unassembled WGS sequence"/>
</dbReference>
<dbReference type="EMBL" id="JAMKFB020000300">
    <property type="protein sequence ID" value="KAL0150339.1"/>
    <property type="molecule type" value="Genomic_DNA"/>
</dbReference>
<evidence type="ECO:0000313" key="3">
    <source>
        <dbReference type="Proteomes" id="UP001529510"/>
    </source>
</evidence>
<sequence>KKTGGGLAPSPYTPAEEQDLGFNINRPIVEGIPGGSTSLDPQPGTSSSTTFIS</sequence>
<feature type="non-terminal residue" evidence="2">
    <location>
        <position position="1"/>
    </location>
</feature>
<gene>
    <name evidence="2" type="ORF">M9458_054341</name>
</gene>
<keyword evidence="3" id="KW-1185">Reference proteome</keyword>
<organism evidence="2 3">
    <name type="scientific">Cirrhinus mrigala</name>
    <name type="common">Mrigala</name>
    <dbReference type="NCBI Taxonomy" id="683832"/>
    <lineage>
        <taxon>Eukaryota</taxon>
        <taxon>Metazoa</taxon>
        <taxon>Chordata</taxon>
        <taxon>Craniata</taxon>
        <taxon>Vertebrata</taxon>
        <taxon>Euteleostomi</taxon>
        <taxon>Actinopterygii</taxon>
        <taxon>Neopterygii</taxon>
        <taxon>Teleostei</taxon>
        <taxon>Ostariophysi</taxon>
        <taxon>Cypriniformes</taxon>
        <taxon>Cyprinidae</taxon>
        <taxon>Labeoninae</taxon>
        <taxon>Labeonini</taxon>
        <taxon>Cirrhinus</taxon>
    </lineage>
</organism>
<reference evidence="2 3" key="1">
    <citation type="submission" date="2024-05" db="EMBL/GenBank/DDBJ databases">
        <title>Genome sequencing and assembly of Indian major carp, Cirrhinus mrigala (Hamilton, 1822).</title>
        <authorList>
            <person name="Mohindra V."/>
            <person name="Chowdhury L.M."/>
            <person name="Lal K."/>
            <person name="Jena J.K."/>
        </authorList>
    </citation>
    <scope>NUCLEOTIDE SEQUENCE [LARGE SCALE GENOMIC DNA]</scope>
    <source>
        <strain evidence="2">CM1030</strain>
        <tissue evidence="2">Blood</tissue>
    </source>
</reference>
<evidence type="ECO:0000313" key="2">
    <source>
        <dbReference type="EMBL" id="KAL0150339.1"/>
    </source>
</evidence>
<feature type="non-terminal residue" evidence="2">
    <location>
        <position position="53"/>
    </location>
</feature>
<name>A0ABD0MN20_CIRMR</name>
<comment type="caution">
    <text evidence="2">The sequence shown here is derived from an EMBL/GenBank/DDBJ whole genome shotgun (WGS) entry which is preliminary data.</text>
</comment>